<dbReference type="Gene3D" id="3.60.40.10">
    <property type="entry name" value="PPM-type phosphatase domain"/>
    <property type="match status" value="1"/>
</dbReference>
<evidence type="ECO:0000313" key="3">
    <source>
        <dbReference type="Proteomes" id="UP000199545"/>
    </source>
</evidence>
<evidence type="ECO:0000313" key="2">
    <source>
        <dbReference type="EMBL" id="SFJ42907.1"/>
    </source>
</evidence>
<protein>
    <submittedName>
        <fullName evidence="2">Protein phosphatase 2C</fullName>
    </submittedName>
</protein>
<organism evidence="2 3">
    <name type="scientific">Thermoflavimicrobium dichotomicum</name>
    <dbReference type="NCBI Taxonomy" id="46223"/>
    <lineage>
        <taxon>Bacteria</taxon>
        <taxon>Bacillati</taxon>
        <taxon>Bacillota</taxon>
        <taxon>Bacilli</taxon>
        <taxon>Bacillales</taxon>
        <taxon>Thermoactinomycetaceae</taxon>
        <taxon>Thermoflavimicrobium</taxon>
    </lineage>
</organism>
<reference evidence="2 3" key="1">
    <citation type="submission" date="2016-10" db="EMBL/GenBank/DDBJ databases">
        <authorList>
            <person name="de Groot N.N."/>
        </authorList>
    </citation>
    <scope>NUCLEOTIDE SEQUENCE [LARGE SCALE GENOMIC DNA]</scope>
    <source>
        <strain evidence="2 3">DSM 44778</strain>
    </source>
</reference>
<sequence>MISEWKAVSAHVMGRSHMKKQLPCQDHTFHITQNDVTAIVLADGAGSCPRSHEGAEIATTHCAYLLTHSFTDMIEKGDRELAQMILSEIKNQFPIDENEKDPVESMKQFASTLLFVAVRDDTYLAGHLGDGLIAYQEGEECKILSYPQNHEFINTTFFTTSLDALEHFQFYRGSVQQIHGFMLMSDGSAESLYSRKDQSLATAVNKMMGWLEKYPTDVVQEALMQNLKSMLREKTMDDCSLAMMKKLRTNEEIV</sequence>
<proteinExistence type="predicted"/>
<dbReference type="STRING" id="46223.SAMN05421852_10986"/>
<dbReference type="InterPro" id="IPR036457">
    <property type="entry name" value="PPM-type-like_dom_sf"/>
</dbReference>
<keyword evidence="3" id="KW-1185">Reference proteome</keyword>
<dbReference type="RefSeq" id="WP_175482410.1">
    <property type="nucleotide sequence ID" value="NZ_FORR01000009.1"/>
</dbReference>
<dbReference type="InterPro" id="IPR001932">
    <property type="entry name" value="PPM-type_phosphatase-like_dom"/>
</dbReference>
<dbReference type="Proteomes" id="UP000199545">
    <property type="component" value="Unassembled WGS sequence"/>
</dbReference>
<dbReference type="Pfam" id="PF13672">
    <property type="entry name" value="PP2C_2"/>
    <property type="match status" value="1"/>
</dbReference>
<name>A0A1I3RC53_9BACL</name>
<dbReference type="SUPFAM" id="SSF81606">
    <property type="entry name" value="PP2C-like"/>
    <property type="match status" value="1"/>
</dbReference>
<evidence type="ECO:0000259" key="1">
    <source>
        <dbReference type="Pfam" id="PF13672"/>
    </source>
</evidence>
<dbReference type="EMBL" id="FORR01000009">
    <property type="protein sequence ID" value="SFJ42907.1"/>
    <property type="molecule type" value="Genomic_DNA"/>
</dbReference>
<accession>A0A1I3RC53</accession>
<feature type="domain" description="PPM-type phosphatase" evidence="1">
    <location>
        <begin position="14"/>
        <end position="227"/>
    </location>
</feature>
<dbReference type="AlphaFoldDB" id="A0A1I3RC53"/>
<gene>
    <name evidence="2" type="ORF">SAMN05421852_10986</name>
</gene>